<dbReference type="AlphaFoldDB" id="A0A5J5EH90"/>
<keyword evidence="3" id="KW-1185">Reference proteome</keyword>
<dbReference type="InParanoid" id="A0A5J5EH90"/>
<comment type="caution">
    <text evidence="2">The sequence shown here is derived from an EMBL/GenBank/DDBJ whole genome shotgun (WGS) entry which is preliminary data.</text>
</comment>
<proteinExistence type="predicted"/>
<dbReference type="EMBL" id="VXIS01000313">
    <property type="protein sequence ID" value="KAA8894770.1"/>
    <property type="molecule type" value="Genomic_DNA"/>
</dbReference>
<feature type="transmembrane region" description="Helical" evidence="1">
    <location>
        <begin position="34"/>
        <end position="56"/>
    </location>
</feature>
<keyword evidence="1" id="KW-0472">Membrane</keyword>
<name>A0A5J5EH90_9PEZI</name>
<reference evidence="2 3" key="1">
    <citation type="submission" date="2019-09" db="EMBL/GenBank/DDBJ databases">
        <title>Draft genome of the ectomycorrhizal ascomycete Sphaerosporella brunnea.</title>
        <authorList>
            <consortium name="DOE Joint Genome Institute"/>
            <person name="Benucci G.M."/>
            <person name="Marozzi G."/>
            <person name="Antonielli L."/>
            <person name="Sanchez S."/>
            <person name="Marco P."/>
            <person name="Wang X."/>
            <person name="Falini L.B."/>
            <person name="Barry K."/>
            <person name="Haridas S."/>
            <person name="Lipzen A."/>
            <person name="Labutti K."/>
            <person name="Grigoriev I.V."/>
            <person name="Murat C."/>
            <person name="Martin F."/>
            <person name="Albertini E."/>
            <person name="Donnini D."/>
            <person name="Bonito G."/>
        </authorList>
    </citation>
    <scope>NUCLEOTIDE SEQUENCE [LARGE SCALE GENOMIC DNA]</scope>
    <source>
        <strain evidence="2 3">Sb_GMNB300</strain>
    </source>
</reference>
<evidence type="ECO:0000256" key="1">
    <source>
        <dbReference type="SAM" id="Phobius"/>
    </source>
</evidence>
<keyword evidence="1" id="KW-1133">Transmembrane helix</keyword>
<feature type="transmembrane region" description="Helical" evidence="1">
    <location>
        <begin position="71"/>
        <end position="96"/>
    </location>
</feature>
<evidence type="ECO:0000313" key="2">
    <source>
        <dbReference type="EMBL" id="KAA8894770.1"/>
    </source>
</evidence>
<gene>
    <name evidence="2" type="ORF">FN846DRAFT_912533</name>
</gene>
<organism evidence="2 3">
    <name type="scientific">Sphaerosporella brunnea</name>
    <dbReference type="NCBI Taxonomy" id="1250544"/>
    <lineage>
        <taxon>Eukaryota</taxon>
        <taxon>Fungi</taxon>
        <taxon>Dikarya</taxon>
        <taxon>Ascomycota</taxon>
        <taxon>Pezizomycotina</taxon>
        <taxon>Pezizomycetes</taxon>
        <taxon>Pezizales</taxon>
        <taxon>Pyronemataceae</taxon>
        <taxon>Sphaerosporella</taxon>
    </lineage>
</organism>
<accession>A0A5J5EH90</accession>
<sequence length="114" mass="12072">MSAKTTVPMSSGTARGLHYWPQANNLEHQEARNILTGAFAVAFLVHAGLLCDLYGLHSGSSYPELPHNHGIYSIIAAVVVSVLAIAGFAGSVYNYIPRTCISTIEFAVSPAPSL</sequence>
<protein>
    <submittedName>
        <fullName evidence="2">Uncharacterized protein</fullName>
    </submittedName>
</protein>
<keyword evidence="1" id="KW-0812">Transmembrane</keyword>
<evidence type="ECO:0000313" key="3">
    <source>
        <dbReference type="Proteomes" id="UP000326924"/>
    </source>
</evidence>
<dbReference type="Proteomes" id="UP000326924">
    <property type="component" value="Unassembled WGS sequence"/>
</dbReference>